<protein>
    <submittedName>
        <fullName evidence="2">Uncharacterized protein</fullName>
    </submittedName>
</protein>
<name>M7BHI4_CHEMY</name>
<sequence>MMESQNRKRAPAWTEREWPVKLTPGLPEQLGQPGASCTSRCLSCPRQLVPGTVQEQRSESSSGIPLRPPLRAAAVTRATTTHPEQQQQRWGSRLSPPGAAAGPQTAPTHPGAEAGHWASPPGAAVSAKVHLPST</sequence>
<dbReference type="Proteomes" id="UP000031443">
    <property type="component" value="Unassembled WGS sequence"/>
</dbReference>
<reference evidence="3" key="1">
    <citation type="journal article" date="2013" name="Nat. Genet.">
        <title>The draft genomes of soft-shell turtle and green sea turtle yield insights into the development and evolution of the turtle-specific body plan.</title>
        <authorList>
            <person name="Wang Z."/>
            <person name="Pascual-Anaya J."/>
            <person name="Zadissa A."/>
            <person name="Li W."/>
            <person name="Niimura Y."/>
            <person name="Huang Z."/>
            <person name="Li C."/>
            <person name="White S."/>
            <person name="Xiong Z."/>
            <person name="Fang D."/>
            <person name="Wang B."/>
            <person name="Ming Y."/>
            <person name="Chen Y."/>
            <person name="Zheng Y."/>
            <person name="Kuraku S."/>
            <person name="Pignatelli M."/>
            <person name="Herrero J."/>
            <person name="Beal K."/>
            <person name="Nozawa M."/>
            <person name="Li Q."/>
            <person name="Wang J."/>
            <person name="Zhang H."/>
            <person name="Yu L."/>
            <person name="Shigenobu S."/>
            <person name="Wang J."/>
            <person name="Liu J."/>
            <person name="Flicek P."/>
            <person name="Searle S."/>
            <person name="Wang J."/>
            <person name="Kuratani S."/>
            <person name="Yin Y."/>
            <person name="Aken B."/>
            <person name="Zhang G."/>
            <person name="Irie N."/>
        </authorList>
    </citation>
    <scope>NUCLEOTIDE SEQUENCE [LARGE SCALE GENOMIC DNA]</scope>
</reference>
<evidence type="ECO:0000256" key="1">
    <source>
        <dbReference type="SAM" id="MobiDB-lite"/>
    </source>
</evidence>
<organism evidence="2 3">
    <name type="scientific">Chelonia mydas</name>
    <name type="common">Green sea-turtle</name>
    <name type="synonym">Chelonia agassizi</name>
    <dbReference type="NCBI Taxonomy" id="8469"/>
    <lineage>
        <taxon>Eukaryota</taxon>
        <taxon>Metazoa</taxon>
        <taxon>Chordata</taxon>
        <taxon>Craniata</taxon>
        <taxon>Vertebrata</taxon>
        <taxon>Euteleostomi</taxon>
        <taxon>Archelosauria</taxon>
        <taxon>Testudinata</taxon>
        <taxon>Testudines</taxon>
        <taxon>Cryptodira</taxon>
        <taxon>Durocryptodira</taxon>
        <taxon>Americhelydia</taxon>
        <taxon>Chelonioidea</taxon>
        <taxon>Cheloniidae</taxon>
        <taxon>Chelonia</taxon>
    </lineage>
</organism>
<feature type="compositionally biased region" description="Polar residues" evidence="1">
    <location>
        <begin position="53"/>
        <end position="63"/>
    </location>
</feature>
<proteinExistence type="predicted"/>
<feature type="compositionally biased region" description="Low complexity" evidence="1">
    <location>
        <begin position="69"/>
        <end position="83"/>
    </location>
</feature>
<dbReference type="EMBL" id="KB522472">
    <property type="protein sequence ID" value="EMP37336.1"/>
    <property type="molecule type" value="Genomic_DNA"/>
</dbReference>
<evidence type="ECO:0000313" key="3">
    <source>
        <dbReference type="Proteomes" id="UP000031443"/>
    </source>
</evidence>
<keyword evidence="3" id="KW-1185">Reference proteome</keyword>
<feature type="region of interest" description="Disordered" evidence="1">
    <location>
        <begin position="1"/>
        <end position="134"/>
    </location>
</feature>
<accession>M7BHI4</accession>
<dbReference type="AlphaFoldDB" id="M7BHI4"/>
<feature type="compositionally biased region" description="Low complexity" evidence="1">
    <location>
        <begin position="96"/>
        <end position="112"/>
    </location>
</feature>
<evidence type="ECO:0000313" key="2">
    <source>
        <dbReference type="EMBL" id="EMP37336.1"/>
    </source>
</evidence>
<gene>
    <name evidence="2" type="ORF">UY3_05471</name>
</gene>